<dbReference type="AlphaFoldDB" id="X1CU30"/>
<protein>
    <submittedName>
        <fullName evidence="1">Uncharacterized protein</fullName>
    </submittedName>
</protein>
<sequence length="84" mass="9081">MSSPSNVSFTNTLSLLADASTVSTIEKIDGQPGKFEVTLQNARSEKIIVGSIVASLGWKPYDAKALTHLGYNTYSNVLTNLEFE</sequence>
<comment type="caution">
    <text evidence="1">The sequence shown here is derived from an EMBL/GenBank/DDBJ whole genome shotgun (WGS) entry which is preliminary data.</text>
</comment>
<evidence type="ECO:0000313" key="1">
    <source>
        <dbReference type="EMBL" id="GAG99593.1"/>
    </source>
</evidence>
<organism evidence="1">
    <name type="scientific">marine sediment metagenome</name>
    <dbReference type="NCBI Taxonomy" id="412755"/>
    <lineage>
        <taxon>unclassified sequences</taxon>
        <taxon>metagenomes</taxon>
        <taxon>ecological metagenomes</taxon>
    </lineage>
</organism>
<accession>X1CU30</accession>
<feature type="non-terminal residue" evidence="1">
    <location>
        <position position="84"/>
    </location>
</feature>
<dbReference type="EMBL" id="BART01029301">
    <property type="protein sequence ID" value="GAG99593.1"/>
    <property type="molecule type" value="Genomic_DNA"/>
</dbReference>
<proteinExistence type="predicted"/>
<name>X1CU30_9ZZZZ</name>
<reference evidence="1" key="1">
    <citation type="journal article" date="2014" name="Front. Microbiol.">
        <title>High frequency of phylogenetically diverse reductive dehalogenase-homologous genes in deep subseafloor sedimentary metagenomes.</title>
        <authorList>
            <person name="Kawai M."/>
            <person name="Futagami T."/>
            <person name="Toyoda A."/>
            <person name="Takaki Y."/>
            <person name="Nishi S."/>
            <person name="Hori S."/>
            <person name="Arai W."/>
            <person name="Tsubouchi T."/>
            <person name="Morono Y."/>
            <person name="Uchiyama I."/>
            <person name="Ito T."/>
            <person name="Fujiyama A."/>
            <person name="Inagaki F."/>
            <person name="Takami H."/>
        </authorList>
    </citation>
    <scope>NUCLEOTIDE SEQUENCE</scope>
    <source>
        <strain evidence="1">Expedition CK06-06</strain>
    </source>
</reference>
<gene>
    <name evidence="1" type="ORF">S01H4_51455</name>
</gene>